<dbReference type="Pfam" id="PF04463">
    <property type="entry name" value="2-thiour_desulf"/>
    <property type="match status" value="1"/>
</dbReference>
<comment type="caution">
    <text evidence="1">The sequence shown here is derived from an EMBL/GenBank/DDBJ whole genome shotgun (WGS) entry which is preliminary data.</text>
</comment>
<dbReference type="InterPro" id="IPR007553">
    <property type="entry name" value="2-thiour_desulf"/>
</dbReference>
<name>A0A3E2TL46_9FIRM</name>
<organism evidence="1 2">
    <name type="scientific">Anaerococcus nagyae</name>
    <dbReference type="NCBI Taxonomy" id="1755241"/>
    <lineage>
        <taxon>Bacteria</taxon>
        <taxon>Bacillati</taxon>
        <taxon>Bacillota</taxon>
        <taxon>Tissierellia</taxon>
        <taxon>Tissierellales</taxon>
        <taxon>Peptoniphilaceae</taxon>
        <taxon>Anaerococcus</taxon>
    </lineage>
</organism>
<reference evidence="1 2" key="1">
    <citation type="submission" date="2018-08" db="EMBL/GenBank/DDBJ databases">
        <title>A genome reference for cultivated species of the human gut microbiota.</title>
        <authorList>
            <person name="Zou Y."/>
            <person name="Xue W."/>
            <person name="Luo G."/>
        </authorList>
    </citation>
    <scope>NUCLEOTIDE SEQUENCE [LARGE SCALE GENOMIC DNA]</scope>
    <source>
        <strain evidence="1 2">OF01-3</strain>
    </source>
</reference>
<dbReference type="OrthoDB" id="9797779at2"/>
<dbReference type="PANTHER" id="PTHR30087">
    <property type="entry name" value="INNER MEMBRANE PROTEIN"/>
    <property type="match status" value="1"/>
</dbReference>
<dbReference type="PANTHER" id="PTHR30087:SF1">
    <property type="entry name" value="HYPOTHETICAL CYTOSOLIC PROTEIN"/>
    <property type="match status" value="1"/>
</dbReference>
<dbReference type="RefSeq" id="WP_117520916.1">
    <property type="nucleotide sequence ID" value="NZ_QVEU01000002.1"/>
</dbReference>
<dbReference type="AlphaFoldDB" id="A0A3E2TL46"/>
<protein>
    <submittedName>
        <fullName evidence="1">DUF523 domain-containing protein</fullName>
    </submittedName>
</protein>
<dbReference type="Proteomes" id="UP000261011">
    <property type="component" value="Unassembled WGS sequence"/>
</dbReference>
<keyword evidence="2" id="KW-1185">Reference proteome</keyword>
<accession>A0A3E2TL46</accession>
<evidence type="ECO:0000313" key="1">
    <source>
        <dbReference type="EMBL" id="RGB77234.1"/>
    </source>
</evidence>
<dbReference type="EMBL" id="QVEU01000002">
    <property type="protein sequence ID" value="RGB77234.1"/>
    <property type="molecule type" value="Genomic_DNA"/>
</dbReference>
<evidence type="ECO:0000313" key="2">
    <source>
        <dbReference type="Proteomes" id="UP000261011"/>
    </source>
</evidence>
<sequence length="138" mass="14917">MKLAVSACLLGENCKYNGGNNYSKELVSFVKNHEIITICPEVLGGLATPREPAEIVDGLVKIKSGLSVDKEFRKGAQKALYIVMEKDVDLVILQSRSPSCGVNTICDGTFTGKIIEGQGVFAKLLQENEVSVIDVEDL</sequence>
<gene>
    <name evidence="1" type="ORF">DXA39_03170</name>
</gene>
<proteinExistence type="predicted"/>